<dbReference type="Pfam" id="PF00588">
    <property type="entry name" value="SpoU_methylase"/>
    <property type="match status" value="1"/>
</dbReference>
<keyword evidence="6 7" id="KW-0694">RNA-binding</keyword>
<accession>A0ABW1XNL9</accession>
<dbReference type="InterPro" id="IPR001537">
    <property type="entry name" value="SpoU_MeTrfase"/>
</dbReference>
<comment type="caution">
    <text evidence="10">The sequence shown here is derived from an EMBL/GenBank/DDBJ whole genome shotgun (WGS) entry which is preliminary data.</text>
</comment>
<feature type="binding site" evidence="7">
    <location>
        <position position="139"/>
    </location>
    <ligand>
        <name>S-adenosyl-L-methionine</name>
        <dbReference type="ChEBI" id="CHEBI:59789"/>
    </ligand>
</feature>
<evidence type="ECO:0000256" key="5">
    <source>
        <dbReference type="ARBA" id="ARBA00022694"/>
    </source>
</evidence>
<feature type="domain" description="tRNA/rRNA methyltransferase SpoU type" evidence="8">
    <location>
        <begin position="20"/>
        <end position="159"/>
    </location>
</feature>
<dbReference type="InterPro" id="IPR022724">
    <property type="entry name" value="rRNA_MeTrfase_SpoU_C"/>
</dbReference>
<protein>
    <recommendedName>
        <fullName evidence="7">tRNA (guanosine(18)-2'-O)-methyltransferase</fullName>
        <ecNumber evidence="7">2.1.1.34</ecNumber>
    </recommendedName>
    <alternativeName>
        <fullName evidence="7">tRNA [Gm18] methyltransferase</fullName>
    </alternativeName>
</protein>
<dbReference type="EMBL" id="JBHSUS010000001">
    <property type="protein sequence ID" value="MFC6441639.1"/>
    <property type="molecule type" value="Genomic_DNA"/>
</dbReference>
<sequence length="230" mass="25888">MTPERNQRIRAALAHRQVDLAVCLDRVHKTHNLSAIIRTAEAVGVHHVHAVWMDQQSGLRKGTSMGTHNWMQIHDHPHIEDAIDTLRAEGKQVLISHMSDKAVDFREVDYTRPTAIIMSQERLGACEEAIAAADQQIVVPMAGMVESLNVSVATAIVLYEAQRQRQLAGMYQQDNFPEQEKQRLLFLGGYPRLYQQCISKGLAFPPIDDDGQIAADPDWWHAMQYSKTSG</sequence>
<dbReference type="InterPro" id="IPR029028">
    <property type="entry name" value="Alpha/beta_knot_MTases"/>
</dbReference>
<dbReference type="Pfam" id="PF12105">
    <property type="entry name" value="SpoU_methylas_C"/>
    <property type="match status" value="1"/>
</dbReference>
<feature type="binding site" evidence="7">
    <location>
        <position position="148"/>
    </location>
    <ligand>
        <name>S-adenosyl-L-methionine</name>
        <dbReference type="ChEBI" id="CHEBI:59789"/>
    </ligand>
</feature>
<keyword evidence="5 7" id="KW-0819">tRNA processing</keyword>
<reference evidence="11" key="1">
    <citation type="journal article" date="2019" name="Int. J. Syst. Evol. Microbiol.">
        <title>The Global Catalogue of Microorganisms (GCM) 10K type strain sequencing project: providing services to taxonomists for standard genome sequencing and annotation.</title>
        <authorList>
            <consortium name="The Broad Institute Genomics Platform"/>
            <consortium name="The Broad Institute Genome Sequencing Center for Infectious Disease"/>
            <person name="Wu L."/>
            <person name="Ma J."/>
        </authorList>
    </citation>
    <scope>NUCLEOTIDE SEQUENCE [LARGE SCALE GENOMIC DNA]</scope>
    <source>
        <strain evidence="11">CGMCC 1.16031</strain>
    </source>
</reference>
<keyword evidence="4 7" id="KW-0949">S-adenosyl-L-methionine</keyword>
<dbReference type="PANTHER" id="PTHR43453">
    <property type="entry name" value="RRNA METHYLASE-LIKE"/>
    <property type="match status" value="1"/>
</dbReference>
<evidence type="ECO:0000256" key="3">
    <source>
        <dbReference type="ARBA" id="ARBA00022679"/>
    </source>
</evidence>
<dbReference type="InterPro" id="IPR033671">
    <property type="entry name" value="TrmH"/>
</dbReference>
<keyword evidence="1 7" id="KW-0820">tRNA-binding</keyword>
<evidence type="ECO:0000256" key="7">
    <source>
        <dbReference type="HAMAP-Rule" id="MF_02060"/>
    </source>
</evidence>
<organism evidence="10 11">
    <name type="scientific">Pseudobowmanella zhangzhouensis</name>
    <dbReference type="NCBI Taxonomy" id="1537679"/>
    <lineage>
        <taxon>Bacteria</taxon>
        <taxon>Pseudomonadati</taxon>
        <taxon>Pseudomonadota</taxon>
        <taxon>Gammaproteobacteria</taxon>
        <taxon>Alteromonadales</taxon>
        <taxon>Alteromonadaceae</taxon>
    </lineage>
</organism>
<evidence type="ECO:0000256" key="2">
    <source>
        <dbReference type="ARBA" id="ARBA00022603"/>
    </source>
</evidence>
<evidence type="ECO:0000259" key="8">
    <source>
        <dbReference type="Pfam" id="PF00588"/>
    </source>
</evidence>
<dbReference type="PANTHER" id="PTHR43453:SF1">
    <property type="entry name" value="TRNA_RRNA METHYLTRANSFERASE SPOU TYPE DOMAIN-CONTAINING PROTEIN"/>
    <property type="match status" value="1"/>
</dbReference>
<comment type="catalytic activity">
    <reaction evidence="7">
        <text>guanosine(18) in tRNA + S-adenosyl-L-methionine = 2'-O-methylguanosine(18) in tRNA + S-adenosyl-L-homocysteine + H(+)</text>
        <dbReference type="Rhea" id="RHEA:20077"/>
        <dbReference type="Rhea" id="RHEA-COMP:10190"/>
        <dbReference type="Rhea" id="RHEA-COMP:10192"/>
        <dbReference type="ChEBI" id="CHEBI:15378"/>
        <dbReference type="ChEBI" id="CHEBI:57856"/>
        <dbReference type="ChEBI" id="CHEBI:59789"/>
        <dbReference type="ChEBI" id="CHEBI:74269"/>
        <dbReference type="ChEBI" id="CHEBI:74445"/>
        <dbReference type="EC" id="2.1.1.34"/>
    </reaction>
</comment>
<dbReference type="CDD" id="cd18092">
    <property type="entry name" value="SpoU-like_TrmH"/>
    <property type="match status" value="1"/>
</dbReference>
<dbReference type="HAMAP" id="MF_02060">
    <property type="entry name" value="tRNA_methyltr_TrmH"/>
    <property type="match status" value="1"/>
</dbReference>
<evidence type="ECO:0000313" key="11">
    <source>
        <dbReference type="Proteomes" id="UP001596364"/>
    </source>
</evidence>
<evidence type="ECO:0000256" key="6">
    <source>
        <dbReference type="ARBA" id="ARBA00022884"/>
    </source>
</evidence>
<dbReference type="Proteomes" id="UP001596364">
    <property type="component" value="Unassembled WGS sequence"/>
</dbReference>
<name>A0ABW1XNL9_9ALTE</name>
<comment type="caution">
    <text evidence="7">Lacks conserved residue(s) required for the propagation of feature annotation.</text>
</comment>
<comment type="similarity">
    <text evidence="7">Belongs to the class IV-like SAM-binding methyltransferase superfamily. RNA methyltransferase TrmH family.</text>
</comment>
<dbReference type="InterPro" id="IPR029026">
    <property type="entry name" value="tRNA_m1G_MTases_N"/>
</dbReference>
<evidence type="ECO:0000256" key="4">
    <source>
        <dbReference type="ARBA" id="ARBA00022691"/>
    </source>
</evidence>
<dbReference type="NCBIfam" id="NF008295">
    <property type="entry name" value="PRK11081.1"/>
    <property type="match status" value="1"/>
</dbReference>
<feature type="binding site" evidence="7">
    <location>
        <position position="96"/>
    </location>
    <ligand>
        <name>S-adenosyl-L-methionine</name>
        <dbReference type="ChEBI" id="CHEBI:59789"/>
    </ligand>
</feature>
<keyword evidence="11" id="KW-1185">Reference proteome</keyword>
<feature type="domain" description="RNA methyltransferase SpoU/TrmH type C-terminal" evidence="9">
    <location>
        <begin position="163"/>
        <end position="216"/>
    </location>
</feature>
<gene>
    <name evidence="7 10" type="primary">trmH</name>
    <name evidence="10" type="ORF">ACFP85_15910</name>
</gene>
<evidence type="ECO:0000313" key="10">
    <source>
        <dbReference type="EMBL" id="MFC6441639.1"/>
    </source>
</evidence>
<evidence type="ECO:0000259" key="9">
    <source>
        <dbReference type="Pfam" id="PF12105"/>
    </source>
</evidence>
<dbReference type="RefSeq" id="WP_131257604.1">
    <property type="nucleotide sequence ID" value="NZ_JBHSUS010000001.1"/>
</dbReference>
<keyword evidence="3 7" id="KW-0808">Transferase</keyword>
<comment type="function">
    <text evidence="7">Catalyzes the 2'-O methylation of guanosine at position 18 in tRNA.</text>
</comment>
<evidence type="ECO:0000256" key="1">
    <source>
        <dbReference type="ARBA" id="ARBA00022555"/>
    </source>
</evidence>
<keyword evidence="2 7" id="KW-0489">Methyltransferase</keyword>
<dbReference type="SUPFAM" id="SSF75217">
    <property type="entry name" value="alpha/beta knot"/>
    <property type="match status" value="1"/>
</dbReference>
<dbReference type="EC" id="2.1.1.34" evidence="7"/>
<proteinExistence type="inferred from homology"/>
<dbReference type="Gene3D" id="3.40.1280.10">
    <property type="match status" value="1"/>
</dbReference>